<dbReference type="InterPro" id="IPR001667">
    <property type="entry name" value="DDH_dom"/>
</dbReference>
<reference evidence="2" key="1">
    <citation type="submission" date="2016-08" db="EMBL/GenBank/DDBJ databases">
        <authorList>
            <person name="Seilhamer J.J."/>
        </authorList>
    </citation>
    <scope>NUCLEOTIDE SEQUENCE</scope>
    <source>
        <strain evidence="2">86-1</strain>
    </source>
</reference>
<dbReference type="PANTHER" id="PTHR47618">
    <property type="entry name" value="BIFUNCTIONAL OLIGORIBONUCLEASE AND PAP PHOSPHATASE NRNA"/>
    <property type="match status" value="1"/>
</dbReference>
<dbReference type="Pfam" id="PF01368">
    <property type="entry name" value="DHH"/>
    <property type="match status" value="1"/>
</dbReference>
<feature type="domain" description="DDH" evidence="1">
    <location>
        <begin position="29"/>
        <end position="169"/>
    </location>
</feature>
<dbReference type="SUPFAM" id="SSF64182">
    <property type="entry name" value="DHH phosphoesterases"/>
    <property type="match status" value="1"/>
</dbReference>
<dbReference type="PANTHER" id="PTHR47618:SF1">
    <property type="entry name" value="BIFUNCTIONAL OLIGORIBONUCLEASE AND PAP PHOSPHATASE NRNA"/>
    <property type="match status" value="1"/>
</dbReference>
<dbReference type="InterPro" id="IPR038763">
    <property type="entry name" value="DHH_sf"/>
</dbReference>
<evidence type="ECO:0000259" key="1">
    <source>
        <dbReference type="Pfam" id="PF01368"/>
    </source>
</evidence>
<dbReference type="EMBL" id="FMJC01000002">
    <property type="protein sequence ID" value="SCM73330.1"/>
    <property type="molecule type" value="Genomic_DNA"/>
</dbReference>
<evidence type="ECO:0000313" key="2">
    <source>
        <dbReference type="EMBL" id="SCM73330.1"/>
    </source>
</evidence>
<organism evidence="2">
    <name type="scientific">uncultured Desulfovibrio sp</name>
    <dbReference type="NCBI Taxonomy" id="167968"/>
    <lineage>
        <taxon>Bacteria</taxon>
        <taxon>Pseudomonadati</taxon>
        <taxon>Thermodesulfobacteriota</taxon>
        <taxon>Desulfovibrionia</taxon>
        <taxon>Desulfovibrionales</taxon>
        <taxon>Desulfovibrionaceae</taxon>
        <taxon>Desulfovibrio</taxon>
        <taxon>environmental samples</taxon>
    </lineage>
</organism>
<dbReference type="RefSeq" id="WP_232088304.1">
    <property type="nucleotide sequence ID" value="NZ_LT608333.1"/>
</dbReference>
<proteinExistence type="predicted"/>
<name>A0A212L730_9BACT</name>
<protein>
    <submittedName>
        <fullName evidence="2">Phosphoesterase RecJ domain protein</fullName>
    </submittedName>
</protein>
<dbReference type="AlphaFoldDB" id="A0A212L730"/>
<sequence>MLPTAEAVAHMKDWRQNLDKDDRWCILINADPDALASAMALKRLLLPRVHNADIARVNEVTRPDNLAMIRYLHIPVRAWQPEKADQYTRFAIVDSQPHHHKAFQGIPFDCIIDHHPLPPATCGTVAALHPSFCDIRPGLGATSTIMTRYFQALRLRPSPRLATALLYGIRTDTAAFERSGDEDDFRAYQWLSRHADNNLLRRIIRSEYLREWLPLFSRAFRGLTDCRGSGAFAWLNEVSSGDLLVAVADFFTRVHGLKWIAVSGIVGKTVIVIFRGDGARDIGRLADACFYDVGQAGGHRTLGRAEFSLDAVPEDTKPADFVLKRLETRKLRPQTARDAAQASASAPAAAPAATLAAAALAHTANEPSDCKNKK</sequence>
<dbReference type="Gene3D" id="3.90.1640.10">
    <property type="entry name" value="inorganic pyrophosphatase (n-terminal core)"/>
    <property type="match status" value="1"/>
</dbReference>
<gene>
    <name evidence="2" type="ORF">KL86DES1_21232</name>
</gene>
<dbReference type="InterPro" id="IPR051319">
    <property type="entry name" value="Oligoribo/pAp-PDE_c-di-AMP_PDE"/>
</dbReference>
<accession>A0A212L730</accession>